<proteinExistence type="predicted"/>
<protein>
    <submittedName>
        <fullName evidence="2">Uncharacterized protein</fullName>
    </submittedName>
</protein>
<dbReference type="EMBL" id="NNRJ01000050">
    <property type="protein sequence ID" value="OYR15660.1"/>
    <property type="molecule type" value="Genomic_DNA"/>
</dbReference>
<keyword evidence="3" id="KW-1185">Reference proteome</keyword>
<evidence type="ECO:0000313" key="2">
    <source>
        <dbReference type="EMBL" id="OYR15660.1"/>
    </source>
</evidence>
<dbReference type="AlphaFoldDB" id="A0A256FLM2"/>
<accession>A0A256FLM2</accession>
<evidence type="ECO:0000313" key="3">
    <source>
        <dbReference type="Proteomes" id="UP000215590"/>
    </source>
</evidence>
<name>A0A256FLM2_9HYPH</name>
<reference evidence="2 3" key="1">
    <citation type="submission" date="2017-07" db="EMBL/GenBank/DDBJ databases">
        <title>Phylogenetic study on the rhizospheric bacterium Ochrobactrum sp. A44.</title>
        <authorList>
            <person name="Krzyzanowska D.M."/>
            <person name="Ossowicki A."/>
            <person name="Rajewska M."/>
            <person name="Maciag T."/>
            <person name="Kaczynski Z."/>
            <person name="Czerwicka M."/>
            <person name="Jafra S."/>
        </authorList>
    </citation>
    <scope>NUCLEOTIDE SEQUENCE [LARGE SCALE GENOMIC DNA]</scope>
    <source>
        <strain evidence="2 3">DSM 7216</strain>
    </source>
</reference>
<comment type="caution">
    <text evidence="2">The sequence shown here is derived from an EMBL/GenBank/DDBJ whole genome shotgun (WGS) entry which is preliminary data.</text>
</comment>
<sequence length="40" mass="4199">MKQASTSNHGAARHGLSGDWSKLSNVLKRSAGGCSKSRAR</sequence>
<feature type="region of interest" description="Disordered" evidence="1">
    <location>
        <begin position="1"/>
        <end position="40"/>
    </location>
</feature>
<organism evidence="2 3">
    <name type="scientific">Brucella thiophenivorans</name>
    <dbReference type="NCBI Taxonomy" id="571255"/>
    <lineage>
        <taxon>Bacteria</taxon>
        <taxon>Pseudomonadati</taxon>
        <taxon>Pseudomonadota</taxon>
        <taxon>Alphaproteobacteria</taxon>
        <taxon>Hyphomicrobiales</taxon>
        <taxon>Brucellaceae</taxon>
        <taxon>Brucella/Ochrobactrum group</taxon>
        <taxon>Brucella</taxon>
    </lineage>
</organism>
<gene>
    <name evidence="2" type="ORF">CEV31_2757</name>
</gene>
<evidence type="ECO:0000256" key="1">
    <source>
        <dbReference type="SAM" id="MobiDB-lite"/>
    </source>
</evidence>
<dbReference type="Proteomes" id="UP000215590">
    <property type="component" value="Unassembled WGS sequence"/>
</dbReference>